<evidence type="ECO:0000256" key="7">
    <source>
        <dbReference type="SAM" id="MobiDB-lite"/>
    </source>
</evidence>
<dbReference type="InterPro" id="IPR033771">
    <property type="entry name" value="Rrp44_CSD1"/>
</dbReference>
<dbReference type="InterPro" id="IPR001900">
    <property type="entry name" value="RNase_II/R"/>
</dbReference>
<dbReference type="PANTHER" id="PTHR23355:SF9">
    <property type="entry name" value="DIS3-LIKE EXONUCLEASE 2"/>
    <property type="match status" value="1"/>
</dbReference>
<dbReference type="Gene3D" id="2.40.50.690">
    <property type="match status" value="1"/>
</dbReference>
<comment type="similarity">
    <text evidence="1 6">Belongs to the RNR ribonuclease family.</text>
</comment>
<reference evidence="9 10" key="1">
    <citation type="submission" date="2016-07" db="EMBL/GenBank/DDBJ databases">
        <title>Pervasive Adenine N6-methylation of Active Genes in Fungi.</title>
        <authorList>
            <consortium name="DOE Joint Genome Institute"/>
            <person name="Mondo S.J."/>
            <person name="Dannebaum R.O."/>
            <person name="Kuo R.C."/>
            <person name="Labutti K."/>
            <person name="Haridas S."/>
            <person name="Kuo A."/>
            <person name="Salamov A."/>
            <person name="Ahrendt S.R."/>
            <person name="Lipzen A."/>
            <person name="Sullivan W."/>
            <person name="Andreopoulos W.B."/>
            <person name="Clum A."/>
            <person name="Lindquist E."/>
            <person name="Daum C."/>
            <person name="Ramamoorthy G.K."/>
            <person name="Gryganskyi A."/>
            <person name="Culley D."/>
            <person name="Magnuson J.K."/>
            <person name="James T.Y."/>
            <person name="O'Malley M.A."/>
            <person name="Stajich J.E."/>
            <person name="Spatafora J.W."/>
            <person name="Visel A."/>
            <person name="Grigoriev I.V."/>
        </authorList>
    </citation>
    <scope>NUCLEOTIDE SEQUENCE [LARGE SCALE GENOMIC DNA]</scope>
    <source>
        <strain evidence="9 10">NRRL 3301</strain>
    </source>
</reference>
<dbReference type="GO" id="GO:0006402">
    <property type="term" value="P:mRNA catabolic process"/>
    <property type="evidence" value="ECO:0007669"/>
    <property type="project" value="TreeGrafter"/>
</dbReference>
<sequence length="832" mass="94653">MPSRQYQPPSRPPAVIAQDERTLRHQKRRPDQKQPSRLHPDDHCPHGKRHQFERFMDRDKVEMALAQGELYQGLLRINAKKPIDAYVTCDALDSDVFVCNARTRNRALEGDLVAIQLLDIDQVWKQCTDRDERHREKQQQNHNLDQTATASDNNDSNSEAADKSQDKEEMKPKYAGKVVYILDRAGSRSFSGTLSAERPGAKSVQPVNGRISTYWFKPMDKRVPLIMIKPEDLPGEVIKDLSSCKDSLVETAILHWPIHSLLPFGRFLQVIGPIGDRQTEQHALLTEHNIFDVPFDDVVAKTLENIPRNIPDLELKLRRDLREELVFTIDPATAKDLDDAMHVKRLVNGHFEVGVHIADVSYYVKPGTPLDMEAMKRGTTTYLVNRSVPMLPHLLCESLCSLTPHQDKLAYSVVWTLDHDGKIIDTWFGRTIIKSKAKFSYEQVQSVIDGHALPASAILDHSDEDVVAGVLDLYRLSTQLRARRYANGALSLNSAKLVFDLDEQDCPVDVSLFEAKEANRLVEEFMLLANGSVAKKIQDAFPNEAFLRRHEPPIPRRLNRFAEVAKSLGYPMDVESAAGVQASMAALDDADVKEALMVLAIRPMKRAKYFCGGMQTEENHLHYALNMPLYTHFTSPIRRYADILVHRQLTAALAQKDLPSQYDKIAMHKLAIQCNRRKDFAKNMQDADRLIFLVDYLKRQESTMIERAVVIHVSKKAFELYLPKFGHEYRLPIDKLPLRQSLHKDGRLHLFWQLESQPSGLDLTNKLHNLSLQDHDEAGPVRLHPTPLEHDTCMQTIDLFATLDVCLIPDATHSPPQLHMVPVNPFLPSDLN</sequence>
<evidence type="ECO:0000313" key="10">
    <source>
        <dbReference type="Proteomes" id="UP000242146"/>
    </source>
</evidence>
<dbReference type="EMBL" id="MCGT01000022">
    <property type="protein sequence ID" value="ORX50906.1"/>
    <property type="molecule type" value="Genomic_DNA"/>
</dbReference>
<organism evidence="9 10">
    <name type="scientific">Hesseltinella vesiculosa</name>
    <dbReference type="NCBI Taxonomy" id="101127"/>
    <lineage>
        <taxon>Eukaryota</taxon>
        <taxon>Fungi</taxon>
        <taxon>Fungi incertae sedis</taxon>
        <taxon>Mucoromycota</taxon>
        <taxon>Mucoromycotina</taxon>
        <taxon>Mucoromycetes</taxon>
        <taxon>Mucorales</taxon>
        <taxon>Cunninghamellaceae</taxon>
        <taxon>Hesseltinella</taxon>
    </lineage>
</organism>
<dbReference type="InterPro" id="IPR041093">
    <property type="entry name" value="Dis3l2-like_C"/>
</dbReference>
<dbReference type="SUPFAM" id="SSF50249">
    <property type="entry name" value="Nucleic acid-binding proteins"/>
    <property type="match status" value="2"/>
</dbReference>
<evidence type="ECO:0000256" key="2">
    <source>
        <dbReference type="ARBA" id="ARBA00022722"/>
    </source>
</evidence>
<keyword evidence="3" id="KW-0378">Hydrolase</keyword>
<dbReference type="Proteomes" id="UP000242146">
    <property type="component" value="Unassembled WGS sequence"/>
</dbReference>
<dbReference type="Pfam" id="PF17877">
    <property type="entry name" value="Dis3l2_C_term"/>
    <property type="match status" value="1"/>
</dbReference>
<evidence type="ECO:0000256" key="5">
    <source>
        <dbReference type="ARBA" id="ARBA00022884"/>
    </source>
</evidence>
<dbReference type="Gene3D" id="2.40.50.140">
    <property type="entry name" value="Nucleic acid-binding proteins"/>
    <property type="match status" value="1"/>
</dbReference>
<dbReference type="Pfam" id="PF00773">
    <property type="entry name" value="RNB"/>
    <property type="match status" value="1"/>
</dbReference>
<dbReference type="GO" id="GO:0000932">
    <property type="term" value="C:P-body"/>
    <property type="evidence" value="ECO:0007669"/>
    <property type="project" value="TreeGrafter"/>
</dbReference>
<dbReference type="InterPro" id="IPR050180">
    <property type="entry name" value="RNR_Ribonuclease"/>
</dbReference>
<dbReference type="Gene3D" id="2.40.50.700">
    <property type="match status" value="1"/>
</dbReference>
<evidence type="ECO:0000313" key="9">
    <source>
        <dbReference type="EMBL" id="ORX50906.1"/>
    </source>
</evidence>
<accession>A0A1X2GCY2</accession>
<feature type="region of interest" description="Disordered" evidence="7">
    <location>
        <begin position="1"/>
        <end position="48"/>
    </location>
</feature>
<dbReference type="AlphaFoldDB" id="A0A1X2GCY2"/>
<evidence type="ECO:0000259" key="8">
    <source>
        <dbReference type="SMART" id="SM00955"/>
    </source>
</evidence>
<protein>
    <submittedName>
        <fullName evidence="9">RNB-domain-containing protein</fullName>
    </submittedName>
</protein>
<name>A0A1X2GCY2_9FUNG</name>
<dbReference type="InterPro" id="IPR012340">
    <property type="entry name" value="NA-bd_OB-fold"/>
</dbReference>
<dbReference type="InterPro" id="IPR022966">
    <property type="entry name" value="RNase_II/R_CS"/>
</dbReference>
<feature type="compositionally biased region" description="Basic and acidic residues" evidence="7">
    <location>
        <begin position="18"/>
        <end position="48"/>
    </location>
</feature>
<dbReference type="InterPro" id="IPR041505">
    <property type="entry name" value="Dis3_CSD2"/>
</dbReference>
<feature type="compositionally biased region" description="Polar residues" evidence="7">
    <location>
        <begin position="140"/>
        <end position="159"/>
    </location>
</feature>
<proteinExistence type="inferred from homology"/>
<dbReference type="GO" id="GO:0000175">
    <property type="term" value="F:3'-5'-RNA exonuclease activity"/>
    <property type="evidence" value="ECO:0007669"/>
    <property type="project" value="TreeGrafter"/>
</dbReference>
<dbReference type="PANTHER" id="PTHR23355">
    <property type="entry name" value="RIBONUCLEASE"/>
    <property type="match status" value="1"/>
</dbReference>
<dbReference type="GO" id="GO:0003723">
    <property type="term" value="F:RNA binding"/>
    <property type="evidence" value="ECO:0007669"/>
    <property type="project" value="UniProtKB-KW"/>
</dbReference>
<evidence type="ECO:0000256" key="4">
    <source>
        <dbReference type="ARBA" id="ARBA00022839"/>
    </source>
</evidence>
<comment type="caution">
    <text evidence="9">The sequence shown here is derived from an EMBL/GenBank/DDBJ whole genome shotgun (WGS) entry which is preliminary data.</text>
</comment>
<keyword evidence="10" id="KW-1185">Reference proteome</keyword>
<keyword evidence="2" id="KW-0540">Nuclease</keyword>
<dbReference type="PROSITE" id="PS01175">
    <property type="entry name" value="RIBONUCLEASE_II"/>
    <property type="match status" value="1"/>
</dbReference>
<feature type="domain" description="RNB" evidence="8">
    <location>
        <begin position="318"/>
        <end position="655"/>
    </location>
</feature>
<feature type="compositionally biased region" description="Basic and acidic residues" evidence="7">
    <location>
        <begin position="160"/>
        <end position="170"/>
    </location>
</feature>
<dbReference type="SMART" id="SM00955">
    <property type="entry name" value="RNB"/>
    <property type="match status" value="1"/>
</dbReference>
<evidence type="ECO:0000256" key="3">
    <source>
        <dbReference type="ARBA" id="ARBA00022801"/>
    </source>
</evidence>
<keyword evidence="5" id="KW-0694">RNA-binding</keyword>
<evidence type="ECO:0000256" key="6">
    <source>
        <dbReference type="RuleBase" id="RU003901"/>
    </source>
</evidence>
<dbReference type="Pfam" id="PF17849">
    <property type="entry name" value="OB_Dis3"/>
    <property type="match status" value="1"/>
</dbReference>
<keyword evidence="4" id="KW-0269">Exonuclease</keyword>
<dbReference type="STRING" id="101127.A0A1X2GCY2"/>
<dbReference type="OrthoDB" id="372421at2759"/>
<feature type="region of interest" description="Disordered" evidence="7">
    <location>
        <begin position="131"/>
        <end position="170"/>
    </location>
</feature>
<dbReference type="Pfam" id="PF17216">
    <property type="entry name" value="Rrp44_CSD1"/>
    <property type="match status" value="1"/>
</dbReference>
<gene>
    <name evidence="9" type="ORF">DM01DRAFT_1290131</name>
</gene>
<evidence type="ECO:0000256" key="1">
    <source>
        <dbReference type="ARBA" id="ARBA00005785"/>
    </source>
</evidence>